<reference evidence="1 2" key="1">
    <citation type="submission" date="2013-03" db="EMBL/GenBank/DDBJ databases">
        <authorList>
            <person name="Le V."/>
        </authorList>
    </citation>
    <scope>NUCLEOTIDE SEQUENCE [LARGE SCALE GENOMIC DNA]</scope>
    <source>
        <strain evidence="1 2">BiD32</strain>
    </source>
</reference>
<dbReference type="Proteomes" id="UP000013201">
    <property type="component" value="Unassembled WGS sequence"/>
</dbReference>
<organism evidence="1 2">
    <name type="scientific">Sphingobium indicum BiD32</name>
    <dbReference type="NCBI Taxonomy" id="1301087"/>
    <lineage>
        <taxon>Bacteria</taxon>
        <taxon>Pseudomonadati</taxon>
        <taxon>Pseudomonadota</taxon>
        <taxon>Alphaproteobacteria</taxon>
        <taxon>Sphingomonadales</taxon>
        <taxon>Sphingomonadaceae</taxon>
        <taxon>Sphingobium</taxon>
    </lineage>
</organism>
<comment type="caution">
    <text evidence="1">The sequence shown here is derived from an EMBL/GenBank/DDBJ whole genome shotgun (WGS) entry which is preliminary data.</text>
</comment>
<proteinExistence type="predicted"/>
<accession>N1MI87</accession>
<name>N1MI87_9SPHN</name>
<protein>
    <submittedName>
        <fullName evidence="1">Uncharacterized protein</fullName>
    </submittedName>
</protein>
<reference evidence="2" key="2">
    <citation type="submission" date="2013-04" db="EMBL/GenBank/DDBJ databases">
        <title>Bisphenol A degrading Sphingobium sp. strain BiD32.</title>
        <authorList>
            <person name="Nielsen J.L."/>
            <person name="Zhou N.A."/>
            <person name="Kjeldal H."/>
        </authorList>
    </citation>
    <scope>NUCLEOTIDE SEQUENCE [LARGE SCALE GENOMIC DNA]</scope>
    <source>
        <strain evidence="2">BiD32</strain>
    </source>
</reference>
<evidence type="ECO:0000313" key="2">
    <source>
        <dbReference type="Proteomes" id="UP000013201"/>
    </source>
</evidence>
<dbReference type="EMBL" id="CAVK010000040">
    <property type="protein sequence ID" value="CCW16499.1"/>
    <property type="molecule type" value="Genomic_DNA"/>
</dbReference>
<evidence type="ECO:0000313" key="1">
    <source>
        <dbReference type="EMBL" id="CCW16499.1"/>
    </source>
</evidence>
<keyword evidence="2" id="KW-1185">Reference proteome</keyword>
<gene>
    <name evidence="1" type="ORF">EBBID32_8350</name>
</gene>
<sequence>MYLPADTRYTGADSFYTNGLGLKPWDVIEHPNFPVIYDATS</sequence>
<dbReference type="AlphaFoldDB" id="N1MI87"/>